<evidence type="ECO:0000313" key="1">
    <source>
        <dbReference type="EMBL" id="KAF2173681.1"/>
    </source>
</evidence>
<keyword evidence="2" id="KW-1185">Reference proteome</keyword>
<protein>
    <submittedName>
        <fullName evidence="1">Uncharacterized protein</fullName>
    </submittedName>
</protein>
<dbReference type="GeneID" id="54556696"/>
<gene>
    <name evidence="1" type="ORF">M409DRAFT_15957</name>
</gene>
<proteinExistence type="predicted"/>
<dbReference type="EMBL" id="ML993579">
    <property type="protein sequence ID" value="KAF2173681.1"/>
    <property type="molecule type" value="Genomic_DNA"/>
</dbReference>
<accession>A0A6A6D2R7</accession>
<name>A0A6A6D2R7_ZASCE</name>
<dbReference type="Proteomes" id="UP000799537">
    <property type="component" value="Unassembled WGS sequence"/>
</dbReference>
<sequence length="194" mass="22375">MADSPFIEDPVLRAKALREYPYDFPYYDWCLTTLEIDPKFDLQKLPEWDDSLQHLRNAVGCKTVLWGCDLEQTHFVVVLARVTADRDIRQRTISVWSELDPFLLSSPRTRQIVLNIEDRFPGPSEVHELVLIDGNQELITYRFLHNVDFFTSKAMPMISHDPPVELAGCARGITHPNADGRNTIAILYTWLGME</sequence>
<reference evidence="1" key="1">
    <citation type="journal article" date="2020" name="Stud. Mycol.">
        <title>101 Dothideomycetes genomes: a test case for predicting lifestyles and emergence of pathogens.</title>
        <authorList>
            <person name="Haridas S."/>
            <person name="Albert R."/>
            <person name="Binder M."/>
            <person name="Bloem J."/>
            <person name="Labutti K."/>
            <person name="Salamov A."/>
            <person name="Andreopoulos B."/>
            <person name="Baker S."/>
            <person name="Barry K."/>
            <person name="Bills G."/>
            <person name="Bluhm B."/>
            <person name="Cannon C."/>
            <person name="Castanera R."/>
            <person name="Culley D."/>
            <person name="Daum C."/>
            <person name="Ezra D."/>
            <person name="Gonzalez J."/>
            <person name="Henrissat B."/>
            <person name="Kuo A."/>
            <person name="Liang C."/>
            <person name="Lipzen A."/>
            <person name="Lutzoni F."/>
            <person name="Magnuson J."/>
            <person name="Mondo S."/>
            <person name="Nolan M."/>
            <person name="Ohm R."/>
            <person name="Pangilinan J."/>
            <person name="Park H.-J."/>
            <person name="Ramirez L."/>
            <person name="Alfaro M."/>
            <person name="Sun H."/>
            <person name="Tritt A."/>
            <person name="Yoshinaga Y."/>
            <person name="Zwiers L.-H."/>
            <person name="Turgeon B."/>
            <person name="Goodwin S."/>
            <person name="Spatafora J."/>
            <person name="Crous P."/>
            <person name="Grigoriev I."/>
        </authorList>
    </citation>
    <scope>NUCLEOTIDE SEQUENCE</scope>
    <source>
        <strain evidence="1">ATCC 36951</strain>
    </source>
</reference>
<evidence type="ECO:0000313" key="2">
    <source>
        <dbReference type="Proteomes" id="UP000799537"/>
    </source>
</evidence>
<dbReference type="AlphaFoldDB" id="A0A6A6D2R7"/>
<organism evidence="1 2">
    <name type="scientific">Zasmidium cellare ATCC 36951</name>
    <dbReference type="NCBI Taxonomy" id="1080233"/>
    <lineage>
        <taxon>Eukaryota</taxon>
        <taxon>Fungi</taxon>
        <taxon>Dikarya</taxon>
        <taxon>Ascomycota</taxon>
        <taxon>Pezizomycotina</taxon>
        <taxon>Dothideomycetes</taxon>
        <taxon>Dothideomycetidae</taxon>
        <taxon>Mycosphaerellales</taxon>
        <taxon>Mycosphaerellaceae</taxon>
        <taxon>Zasmidium</taxon>
    </lineage>
</organism>
<dbReference type="RefSeq" id="XP_033674570.1">
    <property type="nucleotide sequence ID" value="XM_033803424.1"/>
</dbReference>